<feature type="short sequence motif" description="Histidine triad motif" evidence="2 3">
    <location>
        <begin position="91"/>
        <end position="95"/>
    </location>
</feature>
<dbReference type="PRINTS" id="PR00332">
    <property type="entry name" value="HISTRIAD"/>
</dbReference>
<feature type="domain" description="HIT" evidence="4">
    <location>
        <begin position="4"/>
        <end position="107"/>
    </location>
</feature>
<dbReference type="PANTHER" id="PTHR46648:SF1">
    <property type="entry name" value="ADENOSINE 5'-MONOPHOSPHORAMIDASE HNT1"/>
    <property type="match status" value="1"/>
</dbReference>
<dbReference type="EMBL" id="SOAU01000001">
    <property type="protein sequence ID" value="TDT16470.1"/>
    <property type="molecule type" value="Genomic_DNA"/>
</dbReference>
<evidence type="ECO:0000259" key="4">
    <source>
        <dbReference type="PROSITE" id="PS51084"/>
    </source>
</evidence>
<organism evidence="5 6">
    <name type="scientific">Ilumatobacter fluminis</name>
    <dbReference type="NCBI Taxonomy" id="467091"/>
    <lineage>
        <taxon>Bacteria</taxon>
        <taxon>Bacillati</taxon>
        <taxon>Actinomycetota</taxon>
        <taxon>Acidimicrobiia</taxon>
        <taxon>Acidimicrobiales</taxon>
        <taxon>Ilumatobacteraceae</taxon>
        <taxon>Ilumatobacter</taxon>
    </lineage>
</organism>
<dbReference type="PROSITE" id="PS51084">
    <property type="entry name" value="HIT_2"/>
    <property type="match status" value="1"/>
</dbReference>
<dbReference type="RefSeq" id="WP_133868846.1">
    <property type="nucleotide sequence ID" value="NZ_SOAU01000001.1"/>
</dbReference>
<dbReference type="InterPro" id="IPR001310">
    <property type="entry name" value="Histidine_triad_HIT"/>
</dbReference>
<dbReference type="AlphaFoldDB" id="A0A4R7I020"/>
<evidence type="ECO:0000256" key="1">
    <source>
        <dbReference type="PIRSR" id="PIRSR601310-1"/>
    </source>
</evidence>
<feature type="active site" description="Tele-AMP-histidine intermediate" evidence="1">
    <location>
        <position position="93"/>
    </location>
</feature>
<keyword evidence="6" id="KW-1185">Reference proteome</keyword>
<reference evidence="5 6" key="1">
    <citation type="submission" date="2019-03" db="EMBL/GenBank/DDBJ databases">
        <title>Sequencing the genomes of 1000 actinobacteria strains.</title>
        <authorList>
            <person name="Klenk H.-P."/>
        </authorList>
    </citation>
    <scope>NUCLEOTIDE SEQUENCE [LARGE SCALE GENOMIC DNA]</scope>
    <source>
        <strain evidence="5 6">DSM 18936</strain>
    </source>
</reference>
<gene>
    <name evidence="5" type="ORF">BDK89_2060</name>
</gene>
<protein>
    <submittedName>
        <fullName evidence="5">Diadenosine tetraphosphate (Ap4A) HIT family hydrolase</fullName>
    </submittedName>
</protein>
<dbReference type="InterPro" id="IPR036265">
    <property type="entry name" value="HIT-like_sf"/>
</dbReference>
<dbReference type="Proteomes" id="UP000294558">
    <property type="component" value="Unassembled WGS sequence"/>
</dbReference>
<dbReference type="GO" id="GO:0016787">
    <property type="term" value="F:hydrolase activity"/>
    <property type="evidence" value="ECO:0007669"/>
    <property type="project" value="UniProtKB-KW"/>
</dbReference>
<dbReference type="OrthoDB" id="9784774at2"/>
<evidence type="ECO:0000313" key="6">
    <source>
        <dbReference type="Proteomes" id="UP000294558"/>
    </source>
</evidence>
<evidence type="ECO:0000313" key="5">
    <source>
        <dbReference type="EMBL" id="TDT16470.1"/>
    </source>
</evidence>
<evidence type="ECO:0000256" key="3">
    <source>
        <dbReference type="PROSITE-ProRule" id="PRU00464"/>
    </source>
</evidence>
<proteinExistence type="predicted"/>
<sequence length="139" mass="15379">MATIFTRIIDGEIPGTFVWRDDRCVAFMSINPMATGHTLVVPIEEVDHWVDASPELTAHLFEVTRIIGEAQRRAFSPERVGVIIAGYEVPHTHIHVVPTNEMSELSFANAAATFDRDELTAAAASIRRALRDMGHTPAE</sequence>
<keyword evidence="5" id="KW-0378">Hydrolase</keyword>
<dbReference type="SUPFAM" id="SSF54197">
    <property type="entry name" value="HIT-like"/>
    <property type="match status" value="1"/>
</dbReference>
<dbReference type="PANTHER" id="PTHR46648">
    <property type="entry name" value="HIT FAMILY PROTEIN 1"/>
    <property type="match status" value="1"/>
</dbReference>
<dbReference type="Gene3D" id="3.30.428.10">
    <property type="entry name" value="HIT-like"/>
    <property type="match status" value="1"/>
</dbReference>
<comment type="caution">
    <text evidence="5">The sequence shown here is derived from an EMBL/GenBank/DDBJ whole genome shotgun (WGS) entry which is preliminary data.</text>
</comment>
<evidence type="ECO:0000256" key="2">
    <source>
        <dbReference type="PIRSR" id="PIRSR601310-3"/>
    </source>
</evidence>
<dbReference type="Pfam" id="PF01230">
    <property type="entry name" value="HIT"/>
    <property type="match status" value="1"/>
</dbReference>
<dbReference type="GO" id="GO:0009117">
    <property type="term" value="P:nucleotide metabolic process"/>
    <property type="evidence" value="ECO:0007669"/>
    <property type="project" value="TreeGrafter"/>
</dbReference>
<accession>A0A4R7I020</accession>
<dbReference type="InterPro" id="IPR011146">
    <property type="entry name" value="HIT-like"/>
</dbReference>
<name>A0A4R7I020_9ACTN</name>